<reference evidence="5" key="2">
    <citation type="submission" date="2025-08" db="UniProtKB">
        <authorList>
            <consortium name="RefSeq"/>
        </authorList>
    </citation>
    <scope>IDENTIFICATION</scope>
    <source>
        <strain evidence="5">S238N-H82</strain>
        <tissue evidence="5">Testes</tissue>
    </source>
</reference>
<sequence>MTNSEDDVVHAALRWIEVEKERLQNLPVLCSSFRHSFISREILTELESKRPSTDIKLVYSDSTAQRLGQTRTEMQIFVRRDWLEIASPYSAPCYDPSSSKLYKMNLPDRLSMTNVSMVATPDNELYLAGHIKSDRKLSFQEAMNDPQLQKAFYQYNHLLNAWESRCEMISPRKKCSLVCLKGYIYAVGGDARNTVELYNRSCDKWTSIAPLPHNMDSPCAVCLDDSIYVLSGKDCYCFSPTENTWNKVADTLGHPMDRQVVIYERRIYSLVRRYETEAFVQKYSPEEGTWTPSGNGMRFICDYAMLLVYDSILYLITVPVSDERYSTHWTLLQKRDWPPINLYKYQKSNDSWSKQDRKDSMVPPISRWMGAGSDTCAECVCLVAPMVPTALGDASSFQDNEEFMEGSSFQDNHLYLYGAELDMYGGEGENSSTGSFDHGIMLDELEDSTTDQETSDGEEDREVGNEDGDT</sequence>
<dbReference type="AlphaFoldDB" id="A0A9J7LMT3"/>
<dbReference type="SMART" id="SM00612">
    <property type="entry name" value="Kelch"/>
    <property type="match status" value="1"/>
</dbReference>
<gene>
    <name evidence="5" type="primary">LOC118422394</name>
</gene>
<organism evidence="4 5">
    <name type="scientific">Branchiostoma floridae</name>
    <name type="common">Florida lancelet</name>
    <name type="synonym">Amphioxus</name>
    <dbReference type="NCBI Taxonomy" id="7739"/>
    <lineage>
        <taxon>Eukaryota</taxon>
        <taxon>Metazoa</taxon>
        <taxon>Chordata</taxon>
        <taxon>Cephalochordata</taxon>
        <taxon>Leptocardii</taxon>
        <taxon>Amphioxiformes</taxon>
        <taxon>Branchiostomatidae</taxon>
        <taxon>Branchiostoma</taxon>
    </lineage>
</organism>
<dbReference type="PANTHER" id="PTHR24412:SF499">
    <property type="entry name" value="KELCH REPEAT AND BTB DOMAIN-CONTAINING PROTEIN 8-LIKE ISOFORM X1"/>
    <property type="match status" value="1"/>
</dbReference>
<dbReference type="KEGG" id="bfo:118422394"/>
<reference evidence="4" key="1">
    <citation type="journal article" date="2020" name="Nat. Ecol. Evol.">
        <title>Deeply conserved synteny resolves early events in vertebrate evolution.</title>
        <authorList>
            <person name="Simakov O."/>
            <person name="Marletaz F."/>
            <person name="Yue J.X."/>
            <person name="O'Connell B."/>
            <person name="Jenkins J."/>
            <person name="Brandt A."/>
            <person name="Calef R."/>
            <person name="Tung C.H."/>
            <person name="Huang T.K."/>
            <person name="Schmutz J."/>
            <person name="Satoh N."/>
            <person name="Yu J.K."/>
            <person name="Putnam N.H."/>
            <person name="Green R.E."/>
            <person name="Rokhsar D.S."/>
        </authorList>
    </citation>
    <scope>NUCLEOTIDE SEQUENCE [LARGE SCALE GENOMIC DNA]</scope>
    <source>
        <strain evidence="4">S238N-H82</strain>
    </source>
</reference>
<dbReference type="InterPro" id="IPR015915">
    <property type="entry name" value="Kelch-typ_b-propeller"/>
</dbReference>
<proteinExistence type="predicted"/>
<accession>A0A9J7LMT3</accession>
<dbReference type="Pfam" id="PF01344">
    <property type="entry name" value="Kelch_1"/>
    <property type="match status" value="1"/>
</dbReference>
<dbReference type="GeneID" id="118422394"/>
<evidence type="ECO:0000256" key="1">
    <source>
        <dbReference type="ARBA" id="ARBA00022441"/>
    </source>
</evidence>
<dbReference type="GO" id="GO:0031463">
    <property type="term" value="C:Cul3-RING ubiquitin ligase complex"/>
    <property type="evidence" value="ECO:0000318"/>
    <property type="project" value="GO_Central"/>
</dbReference>
<dbReference type="PANTHER" id="PTHR24412">
    <property type="entry name" value="KELCH PROTEIN"/>
    <property type="match status" value="1"/>
</dbReference>
<dbReference type="RefSeq" id="XP_035685809.1">
    <property type="nucleotide sequence ID" value="XM_035829916.1"/>
</dbReference>
<dbReference type="GO" id="GO:0005737">
    <property type="term" value="C:cytoplasm"/>
    <property type="evidence" value="ECO:0000318"/>
    <property type="project" value="GO_Central"/>
</dbReference>
<dbReference type="GO" id="GO:1990756">
    <property type="term" value="F:ubiquitin-like ligase-substrate adaptor activity"/>
    <property type="evidence" value="ECO:0000318"/>
    <property type="project" value="GO_Central"/>
</dbReference>
<feature type="compositionally biased region" description="Acidic residues" evidence="3">
    <location>
        <begin position="443"/>
        <end position="470"/>
    </location>
</feature>
<evidence type="ECO:0000313" key="4">
    <source>
        <dbReference type="Proteomes" id="UP000001554"/>
    </source>
</evidence>
<keyword evidence="2" id="KW-0677">Repeat</keyword>
<feature type="region of interest" description="Disordered" evidence="3">
    <location>
        <begin position="426"/>
        <end position="470"/>
    </location>
</feature>
<dbReference type="Proteomes" id="UP000001554">
    <property type="component" value="Chromosome 9"/>
</dbReference>
<dbReference type="InterPro" id="IPR006652">
    <property type="entry name" value="Kelch_1"/>
</dbReference>
<dbReference type="SUPFAM" id="SSF117281">
    <property type="entry name" value="Kelch motif"/>
    <property type="match status" value="1"/>
</dbReference>
<evidence type="ECO:0000256" key="3">
    <source>
        <dbReference type="SAM" id="MobiDB-lite"/>
    </source>
</evidence>
<evidence type="ECO:0000313" key="5">
    <source>
        <dbReference type="RefSeq" id="XP_035685809.1"/>
    </source>
</evidence>
<protein>
    <submittedName>
        <fullName evidence="5">Kelch repeat and BTB domain-containing protein 2-like</fullName>
    </submittedName>
</protein>
<keyword evidence="1" id="KW-0880">Kelch repeat</keyword>
<dbReference type="Gene3D" id="2.120.10.80">
    <property type="entry name" value="Kelch-type beta propeller"/>
    <property type="match status" value="1"/>
</dbReference>
<keyword evidence="4" id="KW-1185">Reference proteome</keyword>
<dbReference type="GO" id="GO:0043161">
    <property type="term" value="P:proteasome-mediated ubiquitin-dependent protein catabolic process"/>
    <property type="evidence" value="ECO:0000318"/>
    <property type="project" value="GO_Central"/>
</dbReference>
<name>A0A9J7LMT3_BRAFL</name>
<evidence type="ECO:0000256" key="2">
    <source>
        <dbReference type="ARBA" id="ARBA00022737"/>
    </source>
</evidence>